<evidence type="ECO:0000259" key="6">
    <source>
        <dbReference type="SMART" id="SM00900"/>
    </source>
</evidence>
<reference evidence="7" key="1">
    <citation type="submission" date="2020-10" db="EMBL/GenBank/DDBJ databases">
        <title>Bacterium isolated from coastal waters sediment.</title>
        <authorList>
            <person name="Chen R.-J."/>
            <person name="Lu D.-C."/>
            <person name="Zhu K.-L."/>
            <person name="Du Z.-J."/>
        </authorList>
    </citation>
    <scope>NUCLEOTIDE SEQUENCE</scope>
    <source>
        <strain evidence="7">N1Y112</strain>
    </source>
</reference>
<dbReference type="Pfam" id="PF04205">
    <property type="entry name" value="FMN_bind"/>
    <property type="match status" value="1"/>
</dbReference>
<dbReference type="GO" id="GO:0003677">
    <property type="term" value="F:DNA binding"/>
    <property type="evidence" value="ECO:0007669"/>
    <property type="project" value="InterPro"/>
</dbReference>
<name>A0A8J7JYP6_9GAMM</name>
<evidence type="ECO:0000256" key="5">
    <source>
        <dbReference type="SAM" id="SignalP"/>
    </source>
</evidence>
<feature type="domain" description="FMN-binding" evidence="6">
    <location>
        <begin position="90"/>
        <end position="183"/>
    </location>
</feature>
<dbReference type="EMBL" id="JADEYS010000010">
    <property type="protein sequence ID" value="MBE9397848.1"/>
    <property type="molecule type" value="Genomic_DNA"/>
</dbReference>
<feature type="transmembrane region" description="Helical" evidence="4">
    <location>
        <begin position="457"/>
        <end position="482"/>
    </location>
</feature>
<feature type="transmembrane region" description="Helical" evidence="4">
    <location>
        <begin position="502"/>
        <end position="530"/>
    </location>
</feature>
<keyword evidence="3 4" id="KW-0472">Membrane</keyword>
<dbReference type="PANTHER" id="PTHR30224">
    <property type="entry name" value="ELECTRON TRANSPORT PROTEIN"/>
    <property type="match status" value="1"/>
</dbReference>
<dbReference type="PANTHER" id="PTHR30224:SF4">
    <property type="entry name" value="ELECTRON TRANSPORT PROTEIN YCCM-RELATED"/>
    <property type="match status" value="1"/>
</dbReference>
<dbReference type="InterPro" id="IPR011399">
    <property type="entry name" value="NosR"/>
</dbReference>
<keyword evidence="4" id="KW-0812">Transmembrane</keyword>
<dbReference type="NCBIfam" id="NF046105">
    <property type="entry name" value="TransRegNosR"/>
    <property type="match status" value="1"/>
</dbReference>
<evidence type="ECO:0000256" key="1">
    <source>
        <dbReference type="ARBA" id="ARBA00004236"/>
    </source>
</evidence>
<dbReference type="RefSeq" id="WP_193953401.1">
    <property type="nucleotide sequence ID" value="NZ_JADEYS010000010.1"/>
</dbReference>
<comment type="subcellular location">
    <subcellularLocation>
        <location evidence="1">Cell membrane</location>
    </subcellularLocation>
</comment>
<evidence type="ECO:0000313" key="8">
    <source>
        <dbReference type="Proteomes" id="UP000640333"/>
    </source>
</evidence>
<keyword evidence="2" id="KW-1003">Cell membrane</keyword>
<gene>
    <name evidence="7" type="ORF">IOQ59_11320</name>
</gene>
<organism evidence="7 8">
    <name type="scientific">Pontibacterium sinense</name>
    <dbReference type="NCBI Taxonomy" id="2781979"/>
    <lineage>
        <taxon>Bacteria</taxon>
        <taxon>Pseudomonadati</taxon>
        <taxon>Pseudomonadota</taxon>
        <taxon>Gammaproteobacteria</taxon>
        <taxon>Oceanospirillales</taxon>
        <taxon>Oceanospirillaceae</taxon>
        <taxon>Pontibacterium</taxon>
    </lineage>
</organism>
<accession>A0A8J7JYP6</accession>
<dbReference type="PIRSF" id="PIRSF036354">
    <property type="entry name" value="NosR"/>
    <property type="match status" value="1"/>
</dbReference>
<evidence type="ECO:0000313" key="7">
    <source>
        <dbReference type="EMBL" id="MBE9397848.1"/>
    </source>
</evidence>
<feature type="chain" id="PRO_5035291913" evidence="5">
    <location>
        <begin position="31"/>
        <end position="720"/>
    </location>
</feature>
<feature type="transmembrane region" description="Helical" evidence="4">
    <location>
        <begin position="424"/>
        <end position="445"/>
    </location>
</feature>
<dbReference type="InterPro" id="IPR052378">
    <property type="entry name" value="NosR_regulator"/>
</dbReference>
<keyword evidence="4" id="KW-1133">Transmembrane helix</keyword>
<dbReference type="GO" id="GO:0010181">
    <property type="term" value="F:FMN binding"/>
    <property type="evidence" value="ECO:0007669"/>
    <property type="project" value="InterPro"/>
</dbReference>
<feature type="signal peptide" evidence="5">
    <location>
        <begin position="1"/>
        <end position="30"/>
    </location>
</feature>
<evidence type="ECO:0000256" key="2">
    <source>
        <dbReference type="ARBA" id="ARBA00022475"/>
    </source>
</evidence>
<evidence type="ECO:0000256" key="3">
    <source>
        <dbReference type="ARBA" id="ARBA00023136"/>
    </source>
</evidence>
<dbReference type="InterPro" id="IPR007329">
    <property type="entry name" value="FMN-bd"/>
</dbReference>
<keyword evidence="8" id="KW-1185">Reference proteome</keyword>
<dbReference type="GO" id="GO:0045893">
    <property type="term" value="P:positive regulation of DNA-templated transcription"/>
    <property type="evidence" value="ECO:0007669"/>
    <property type="project" value="InterPro"/>
</dbReference>
<comment type="caution">
    <text evidence="7">The sequence shown here is derived from an EMBL/GenBank/DDBJ whole genome shotgun (WGS) entry which is preliminary data.</text>
</comment>
<sequence length="720" mass="81413">MDLNVRFLRPVFVFVVLVLVSLLTSTFAMAMAPVSETQKLETIQQAFLQTSTIREKSPVAEGKMSAWTVYNGEDIAGYAFETNDVVNIPAYSGKPINTLVVMDVSGKLLATRVLEHHEPILLVGIPEQKLFDFAAAYEGLNVTDKVRVGASNNPDVVNVDVVSGATVTVMVVNEAIMRSARKVAQVLGIAGLSEQAKVPPATIKPDLFKKASWTELTGDGSIRRLSLVEGDIDKAFEGTAAATKGRHGEGRKQRPFIDMYYAPLNIPTIGRNLLGDDQFKWLMSELEEGDQAVAVMGSGQYSFKGNGYVRGGIFDRTQLQQSDKVISFHDTDYYRLDDVYIDGFPGFKEMAIFIVRNQYEFDPGTPWQIELLVRRQVGALDSVFTSFYGDYLTLEQYIDRPAPVVEPEPEALWVSIWKDRAFQIGVLSVALGVLFIVIFIQDVLVRYPRFLHAFRRGYLLFTVFFIGWYTLGQLSVVNVFTFVHALKGDFQWELFLLDPVLFILWGFVAMTMLLWGRGIFCGWLCPFGALQELINELARRFKVKQFEPPFAVHERLWAVKYVILLGLFAISLESLAEAEKYAEVEPFKTAFLLKFQREWGYVFYAIFLLLISIFTRKVYCRYICPLGAALAIPARLRLFDWLKRRKECGQPCKVCANECEIQAIHPDGSINGNECHQCLDCQMTYYRDDKCPPLVQKKRKKAKHDAAMKKIPAMEITDPA</sequence>
<dbReference type="Proteomes" id="UP000640333">
    <property type="component" value="Unassembled WGS sequence"/>
</dbReference>
<dbReference type="SMART" id="SM00900">
    <property type="entry name" value="FMN_bind"/>
    <property type="match status" value="1"/>
</dbReference>
<dbReference type="AlphaFoldDB" id="A0A8J7JYP6"/>
<dbReference type="InterPro" id="IPR017896">
    <property type="entry name" value="4Fe4S_Fe-S-bd"/>
</dbReference>
<dbReference type="Pfam" id="PF12801">
    <property type="entry name" value="Fer4_5"/>
    <property type="match status" value="2"/>
</dbReference>
<keyword evidence="5" id="KW-0732">Signal</keyword>
<evidence type="ECO:0000256" key="4">
    <source>
        <dbReference type="SAM" id="Phobius"/>
    </source>
</evidence>
<feature type="transmembrane region" description="Helical" evidence="4">
    <location>
        <begin position="601"/>
        <end position="619"/>
    </location>
</feature>
<dbReference type="GO" id="GO:0005886">
    <property type="term" value="C:plasma membrane"/>
    <property type="evidence" value="ECO:0007669"/>
    <property type="project" value="UniProtKB-SubCell"/>
</dbReference>
<protein>
    <submittedName>
        <fullName evidence="7">Regulatory protein NosR</fullName>
    </submittedName>
</protein>
<proteinExistence type="predicted"/>